<dbReference type="Pfam" id="PF08708">
    <property type="entry name" value="PriCT_1"/>
    <property type="match status" value="1"/>
</dbReference>
<evidence type="ECO:0000313" key="3">
    <source>
        <dbReference type="Proteomes" id="UP000245938"/>
    </source>
</evidence>
<name>A0A2U3AGR5_9BACL</name>
<dbReference type="InterPro" id="IPR014820">
    <property type="entry name" value="PriCT_1"/>
</dbReference>
<keyword evidence="3" id="KW-1185">Reference proteome</keyword>
<accession>A0A2U3AGR5</accession>
<organism evidence="2 3">
    <name type="scientific">Kurthia sibirica</name>
    <dbReference type="NCBI Taxonomy" id="202750"/>
    <lineage>
        <taxon>Bacteria</taxon>
        <taxon>Bacillati</taxon>
        <taxon>Bacillota</taxon>
        <taxon>Bacilli</taxon>
        <taxon>Bacillales</taxon>
        <taxon>Caryophanaceae</taxon>
        <taxon>Kurthia</taxon>
    </lineage>
</organism>
<evidence type="ECO:0000259" key="1">
    <source>
        <dbReference type="Pfam" id="PF08708"/>
    </source>
</evidence>
<protein>
    <submittedName>
        <fullName evidence="2">Replication initiation protein</fullName>
    </submittedName>
</protein>
<evidence type="ECO:0000313" key="2">
    <source>
        <dbReference type="EMBL" id="PWI23729.1"/>
    </source>
</evidence>
<sequence>MNEMMMNLANETWKPIQQIDMKRVFDVLLHEGVTKYRTKSSKATLPEHTKSMKHDKLSKKGAIFVVRKKEDFTDKGVRGYIVTSKETLLNDAAALSHFTPNIYRKFTYKDEKRRYITGFEEQNLLQINTFGVDIDTKEYTPGEILMTCLDDSIGIPTLMIETPRGYQLQFALTEPIFVSDKNDYRILTIAKRIAENIKISLKNVNADRYCNSFGFFRVPTPANIIHAQFDSVFSFFELMNWSMAQDTDNNRPLYVIQTKQSEPFNVTQSDWFQALVSTVDLKGDKGQIGRNNTLFTLALVCLQDNWSEERTYDFLDEYNSRLTYPLKNKAIKTIVSSAYSGKYHGAAKEYIETLLDTYIPNEQFDVKLRQSTWYKFKKERKDRKNSHFDEWENDLIQYLTANFDESEPFIWRTQKQICEEIGIPQSSLNVLVKNAKQLVKTVIGKGRNSKTGWTTISLFKKHILYHLQLMKANFSEYIQSMINQYFATRLDKKNVPTILLFLDKIIKKCRYDTALLRLDISG</sequence>
<dbReference type="OrthoDB" id="1790977at2"/>
<dbReference type="AlphaFoldDB" id="A0A2U3AGR5"/>
<feature type="domain" description="Primase C-terminal 1" evidence="1">
    <location>
        <begin position="281"/>
        <end position="343"/>
    </location>
</feature>
<dbReference type="Proteomes" id="UP000245938">
    <property type="component" value="Unassembled WGS sequence"/>
</dbReference>
<gene>
    <name evidence="2" type="ORF">DEX24_15660</name>
</gene>
<dbReference type="EMBL" id="QFVR01000031">
    <property type="protein sequence ID" value="PWI23729.1"/>
    <property type="molecule type" value="Genomic_DNA"/>
</dbReference>
<comment type="caution">
    <text evidence="2">The sequence shown here is derived from an EMBL/GenBank/DDBJ whole genome shotgun (WGS) entry which is preliminary data.</text>
</comment>
<reference evidence="2 3" key="1">
    <citation type="submission" date="2018-05" db="EMBL/GenBank/DDBJ databases">
        <title>Kurthia sibirica genome sequence.</title>
        <authorList>
            <person name="Maclea K.S."/>
            <person name="Goen A.E."/>
        </authorList>
    </citation>
    <scope>NUCLEOTIDE SEQUENCE [LARGE SCALE GENOMIC DNA]</scope>
    <source>
        <strain evidence="2 3">ATCC 49154</strain>
    </source>
</reference>
<proteinExistence type="predicted"/>